<keyword evidence="6 9" id="KW-1133">Transmembrane helix</keyword>
<name>A0ABQ6A0U5_9GAMM</name>
<keyword evidence="11" id="KW-1185">Reference proteome</keyword>
<organism evidence="10 11">
    <name type="scientific">Marinospirillum insulare</name>
    <dbReference type="NCBI Taxonomy" id="217169"/>
    <lineage>
        <taxon>Bacteria</taxon>
        <taxon>Pseudomonadati</taxon>
        <taxon>Pseudomonadota</taxon>
        <taxon>Gammaproteobacteria</taxon>
        <taxon>Oceanospirillales</taxon>
        <taxon>Oceanospirillaceae</taxon>
        <taxon>Marinospirillum</taxon>
    </lineage>
</organism>
<keyword evidence="4" id="KW-1003">Cell membrane</keyword>
<evidence type="ECO:0000256" key="7">
    <source>
        <dbReference type="ARBA" id="ARBA00023136"/>
    </source>
</evidence>
<dbReference type="Pfam" id="PF03739">
    <property type="entry name" value="LptF_LptG"/>
    <property type="match status" value="1"/>
</dbReference>
<proteinExistence type="inferred from homology"/>
<comment type="subcellular location">
    <subcellularLocation>
        <location evidence="2">Cell membrane</location>
        <topology evidence="2">Multi-pass membrane protein</topology>
    </subcellularLocation>
</comment>
<gene>
    <name evidence="10" type="ORF">GCM10007878_13100</name>
</gene>
<comment type="function">
    <text evidence="1">Part of the ABC transporter complex LptBFG involved in the translocation of lipopolysaccharide (LPS) from the inner membrane to the outer membrane.</text>
</comment>
<dbReference type="InterPro" id="IPR030923">
    <property type="entry name" value="LptG"/>
</dbReference>
<keyword evidence="5 9" id="KW-0812">Transmembrane</keyword>
<sequence length="355" mass="39872">MRLLGRYIAQSVLIGTLAVLLVIVGLDIIFSLLDELDNLRGDYGFVQVVHYLIIRLPNRLYLFLPIAILVGVLIGLGNLAATSELTVMRAAGISIPKLIFQACKPVFLLLVLAMLASEFLLPSLGQYADTYRWEKLYKKNQTSLVTSRDLWLKEDNRFYSINVARDDGQLLGVRIFELAEDWSLKKLIMAPRADYLNKVWQLSDARDITFSDTQLVESTFPKLDINLPIEPQYIALQAFEPDDLPPSQLWEYAGYLTTKGQASGYYWLAFWKKTLLPITVFAVVLLGASFTFGPLRSVPAGTRMFHGIVIALLVKFAQDLLGPSALLWGFNPILAVLIPAAFCGALGFWFIYRAR</sequence>
<evidence type="ECO:0000256" key="2">
    <source>
        <dbReference type="ARBA" id="ARBA00004651"/>
    </source>
</evidence>
<dbReference type="Proteomes" id="UP001156682">
    <property type="component" value="Unassembled WGS sequence"/>
</dbReference>
<evidence type="ECO:0000313" key="10">
    <source>
        <dbReference type="EMBL" id="GLR63873.1"/>
    </source>
</evidence>
<evidence type="ECO:0000256" key="9">
    <source>
        <dbReference type="SAM" id="Phobius"/>
    </source>
</evidence>
<feature type="transmembrane region" description="Helical" evidence="9">
    <location>
        <begin position="304"/>
        <end position="321"/>
    </location>
</feature>
<feature type="transmembrane region" description="Helical" evidence="9">
    <location>
        <begin position="12"/>
        <end position="33"/>
    </location>
</feature>
<feature type="transmembrane region" description="Helical" evidence="9">
    <location>
        <begin position="333"/>
        <end position="352"/>
    </location>
</feature>
<evidence type="ECO:0000256" key="6">
    <source>
        <dbReference type="ARBA" id="ARBA00022989"/>
    </source>
</evidence>
<dbReference type="RefSeq" id="WP_027850697.1">
    <property type="nucleotide sequence ID" value="NZ_BSOR01000020.1"/>
</dbReference>
<keyword evidence="7 9" id="KW-0472">Membrane</keyword>
<dbReference type="EMBL" id="BSOR01000020">
    <property type="protein sequence ID" value="GLR63873.1"/>
    <property type="molecule type" value="Genomic_DNA"/>
</dbReference>
<reference evidence="11" key="1">
    <citation type="journal article" date="2019" name="Int. J. Syst. Evol. Microbiol.">
        <title>The Global Catalogue of Microorganisms (GCM) 10K type strain sequencing project: providing services to taxonomists for standard genome sequencing and annotation.</title>
        <authorList>
            <consortium name="The Broad Institute Genomics Platform"/>
            <consortium name="The Broad Institute Genome Sequencing Center for Infectious Disease"/>
            <person name="Wu L."/>
            <person name="Ma J."/>
        </authorList>
    </citation>
    <scope>NUCLEOTIDE SEQUENCE [LARGE SCALE GENOMIC DNA]</scope>
    <source>
        <strain evidence="11">NBRC 100033</strain>
    </source>
</reference>
<comment type="similarity">
    <text evidence="3">Belongs to the LptF/LptG family.</text>
</comment>
<evidence type="ECO:0000256" key="5">
    <source>
        <dbReference type="ARBA" id="ARBA00022692"/>
    </source>
</evidence>
<evidence type="ECO:0000256" key="1">
    <source>
        <dbReference type="ARBA" id="ARBA00002265"/>
    </source>
</evidence>
<evidence type="ECO:0000256" key="4">
    <source>
        <dbReference type="ARBA" id="ARBA00022475"/>
    </source>
</evidence>
<comment type="caution">
    <text evidence="10">The sequence shown here is derived from an EMBL/GenBank/DDBJ whole genome shotgun (WGS) entry which is preliminary data.</text>
</comment>
<dbReference type="NCBIfam" id="TIGR04408">
    <property type="entry name" value="LptG_lptG"/>
    <property type="match status" value="1"/>
</dbReference>
<accession>A0ABQ6A0U5</accession>
<feature type="transmembrane region" description="Helical" evidence="9">
    <location>
        <begin position="102"/>
        <end position="121"/>
    </location>
</feature>
<dbReference type="PANTHER" id="PTHR33529">
    <property type="entry name" value="SLR0882 PROTEIN-RELATED"/>
    <property type="match status" value="1"/>
</dbReference>
<dbReference type="PANTHER" id="PTHR33529:SF2">
    <property type="entry name" value="LIPOPOLYSACCHARIDE EXPORT SYSTEM PERMEASE PROTEIN LPTG"/>
    <property type="match status" value="1"/>
</dbReference>
<feature type="transmembrane region" description="Helical" evidence="9">
    <location>
        <begin position="60"/>
        <end position="81"/>
    </location>
</feature>
<protein>
    <submittedName>
        <fullName evidence="10">LPS export ABC transporter permease LptG</fullName>
    </submittedName>
</protein>
<feature type="transmembrane region" description="Helical" evidence="9">
    <location>
        <begin position="274"/>
        <end position="292"/>
    </location>
</feature>
<evidence type="ECO:0000256" key="8">
    <source>
        <dbReference type="ARBA" id="ARBA00026081"/>
    </source>
</evidence>
<comment type="subunit">
    <text evidence="8">Component of the lipopolysaccharide transport and assembly complex. The LptBFG transporter is composed of two ATP-binding proteins (LptB) and two transmembrane proteins (LptF and LptG).</text>
</comment>
<dbReference type="InterPro" id="IPR005495">
    <property type="entry name" value="LptG/LptF_permease"/>
</dbReference>
<evidence type="ECO:0000313" key="11">
    <source>
        <dbReference type="Proteomes" id="UP001156682"/>
    </source>
</evidence>
<evidence type="ECO:0000256" key="3">
    <source>
        <dbReference type="ARBA" id="ARBA00007725"/>
    </source>
</evidence>